<organism evidence="2 3">
    <name type="scientific">Lagenidium giganteum</name>
    <dbReference type="NCBI Taxonomy" id="4803"/>
    <lineage>
        <taxon>Eukaryota</taxon>
        <taxon>Sar</taxon>
        <taxon>Stramenopiles</taxon>
        <taxon>Oomycota</taxon>
        <taxon>Peronosporomycetes</taxon>
        <taxon>Pythiales</taxon>
        <taxon>Pythiaceae</taxon>
    </lineage>
</organism>
<dbReference type="InterPro" id="IPR052727">
    <property type="entry name" value="Rab4/Rab5_effector"/>
</dbReference>
<dbReference type="PANTHER" id="PTHR13510:SF44">
    <property type="entry name" value="RABENOSYN-5"/>
    <property type="match status" value="1"/>
</dbReference>
<gene>
    <name evidence="2" type="ORF">N0F65_006516</name>
</gene>
<evidence type="ECO:0008006" key="4">
    <source>
        <dbReference type="Google" id="ProtNLM"/>
    </source>
</evidence>
<feature type="non-terminal residue" evidence="2">
    <location>
        <position position="1"/>
    </location>
</feature>
<dbReference type="InterPro" id="IPR011011">
    <property type="entry name" value="Znf_FYVE_PHD"/>
</dbReference>
<proteinExistence type="predicted"/>
<evidence type="ECO:0000256" key="1">
    <source>
        <dbReference type="SAM" id="MobiDB-lite"/>
    </source>
</evidence>
<evidence type="ECO:0000313" key="2">
    <source>
        <dbReference type="EMBL" id="DAZ93000.1"/>
    </source>
</evidence>
<sequence>HKQLPKQLWKLAKTREQLSVYKVRRTARHRQRGVYSTGIDEQCVGNDIPDCASSVSSEESFRTAPSAMSDDGSERRNAYDSSASVPTLVAVGSVAGTLDDVMLGWFGNDDASWRVRSSYIKDGLEGSRLLATLEVPNAQDPFRSLCIKWFTKEHPSALKSLIGIVRGRLSFCFLARDEVDASGQTGKQVDIFTRGFSDPQGDMPERISTMICAEAMLSVANVVDCAFTRKLVAAMAKNKHTLPSVHGEKAEEHCQACNKRVNRFGSFLSGSACQICREMVCTRCSVTRKITVDVSSVEMIQRPMPFCITCVIAAKQVSSWDVAMNEFVRPSRLTRVRPSSSAKRILTDRIMP</sequence>
<comment type="caution">
    <text evidence="2">The sequence shown here is derived from an EMBL/GenBank/DDBJ whole genome shotgun (WGS) entry which is preliminary data.</text>
</comment>
<reference evidence="2" key="2">
    <citation type="journal article" date="2023" name="Microbiol Resour">
        <title>Decontamination and Annotation of the Draft Genome Sequence of the Oomycete Lagenidium giganteum ARSEF 373.</title>
        <authorList>
            <person name="Morgan W.R."/>
            <person name="Tartar A."/>
        </authorList>
    </citation>
    <scope>NUCLEOTIDE SEQUENCE</scope>
    <source>
        <strain evidence="2">ARSEF 373</strain>
    </source>
</reference>
<dbReference type="PANTHER" id="PTHR13510">
    <property type="entry name" value="FYVE-FINGER-CONTAINING RAB5 EFFECTOR PROTEIN RABENOSYN-5-RELATED"/>
    <property type="match status" value="1"/>
</dbReference>
<dbReference type="Gene3D" id="3.30.40.10">
    <property type="entry name" value="Zinc/RING finger domain, C3HC4 (zinc finger)"/>
    <property type="match status" value="1"/>
</dbReference>
<dbReference type="AlphaFoldDB" id="A0AAV2YFP9"/>
<accession>A0AAV2YFP9</accession>
<evidence type="ECO:0000313" key="3">
    <source>
        <dbReference type="Proteomes" id="UP001146120"/>
    </source>
</evidence>
<name>A0AAV2YFP9_9STRA</name>
<dbReference type="SUPFAM" id="SSF57903">
    <property type="entry name" value="FYVE/PHD zinc finger"/>
    <property type="match status" value="1"/>
</dbReference>
<dbReference type="InterPro" id="IPR013083">
    <property type="entry name" value="Znf_RING/FYVE/PHD"/>
</dbReference>
<reference evidence="2" key="1">
    <citation type="submission" date="2022-11" db="EMBL/GenBank/DDBJ databases">
        <authorList>
            <person name="Morgan W.R."/>
            <person name="Tartar A."/>
        </authorList>
    </citation>
    <scope>NUCLEOTIDE SEQUENCE</scope>
    <source>
        <strain evidence="2">ARSEF 373</strain>
    </source>
</reference>
<dbReference type="Proteomes" id="UP001146120">
    <property type="component" value="Unassembled WGS sequence"/>
</dbReference>
<protein>
    <recommendedName>
        <fullName evidence="4">FYVE-type domain-containing protein</fullName>
    </recommendedName>
</protein>
<keyword evidence="3" id="KW-1185">Reference proteome</keyword>
<feature type="region of interest" description="Disordered" evidence="1">
    <location>
        <begin position="54"/>
        <end position="80"/>
    </location>
</feature>
<dbReference type="EMBL" id="DAKRPA010000356">
    <property type="protein sequence ID" value="DAZ93000.1"/>
    <property type="molecule type" value="Genomic_DNA"/>
</dbReference>